<dbReference type="Proteomes" id="UP000034491">
    <property type="component" value="Unassembled WGS sequence"/>
</dbReference>
<dbReference type="Gene3D" id="3.40.50.1220">
    <property type="entry name" value="TPP-binding domain"/>
    <property type="match status" value="1"/>
</dbReference>
<feature type="domain" description="Thiamine pyrophosphate enzyme central" evidence="4">
    <location>
        <begin position="192"/>
        <end position="325"/>
    </location>
</feature>
<evidence type="ECO:0000259" key="4">
    <source>
        <dbReference type="Pfam" id="PF00205"/>
    </source>
</evidence>
<dbReference type="NCBIfam" id="NF005712">
    <property type="entry name" value="PRK07524.1"/>
    <property type="match status" value="1"/>
</dbReference>
<evidence type="ECO:0000259" key="5">
    <source>
        <dbReference type="Pfam" id="PF02775"/>
    </source>
</evidence>
<dbReference type="GO" id="GO:0009099">
    <property type="term" value="P:L-valine biosynthetic process"/>
    <property type="evidence" value="ECO:0007669"/>
    <property type="project" value="TreeGrafter"/>
</dbReference>
<evidence type="ECO:0000313" key="8">
    <source>
        <dbReference type="Proteomes" id="UP000034491"/>
    </source>
</evidence>
<comment type="similarity">
    <text evidence="1 3">Belongs to the TPP enzyme family.</text>
</comment>
<dbReference type="InterPro" id="IPR012001">
    <property type="entry name" value="Thiamin_PyroP_enz_TPP-bd_dom"/>
</dbReference>
<dbReference type="InterPro" id="IPR045229">
    <property type="entry name" value="TPP_enz"/>
</dbReference>
<keyword evidence="2 3" id="KW-0786">Thiamine pyrophosphate</keyword>
<dbReference type="InterPro" id="IPR011766">
    <property type="entry name" value="TPP_enzyme_TPP-bd"/>
</dbReference>
<dbReference type="Gene3D" id="3.40.50.970">
    <property type="match status" value="2"/>
</dbReference>
<comment type="caution">
    <text evidence="7">The sequence shown here is derived from an EMBL/GenBank/DDBJ whole genome shotgun (WGS) entry which is preliminary data.</text>
</comment>
<dbReference type="GO" id="GO:0050660">
    <property type="term" value="F:flavin adenine dinucleotide binding"/>
    <property type="evidence" value="ECO:0007669"/>
    <property type="project" value="TreeGrafter"/>
</dbReference>
<dbReference type="FunFam" id="3.40.50.970:FF:000007">
    <property type="entry name" value="Acetolactate synthase"/>
    <property type="match status" value="1"/>
</dbReference>
<dbReference type="GO" id="GO:0030976">
    <property type="term" value="F:thiamine pyrophosphate binding"/>
    <property type="evidence" value="ECO:0007669"/>
    <property type="project" value="InterPro"/>
</dbReference>
<dbReference type="AlphaFoldDB" id="A0A0M2RA25"/>
<evidence type="ECO:0000256" key="2">
    <source>
        <dbReference type="ARBA" id="ARBA00023052"/>
    </source>
</evidence>
<proteinExistence type="inferred from homology"/>
<organism evidence="7 8">
    <name type="scientific">Kiloniella litopenaei</name>
    <dbReference type="NCBI Taxonomy" id="1549748"/>
    <lineage>
        <taxon>Bacteria</taxon>
        <taxon>Pseudomonadati</taxon>
        <taxon>Pseudomonadota</taxon>
        <taxon>Alphaproteobacteria</taxon>
        <taxon>Rhodospirillales</taxon>
        <taxon>Kiloniellaceae</taxon>
        <taxon>Kiloniella</taxon>
    </lineage>
</organism>
<feature type="domain" description="Thiamine pyrophosphate enzyme TPP-binding" evidence="5">
    <location>
        <begin position="390"/>
        <end position="529"/>
    </location>
</feature>
<keyword evidence="8" id="KW-1185">Reference proteome</keyword>
<dbReference type="GO" id="GO:0000287">
    <property type="term" value="F:magnesium ion binding"/>
    <property type="evidence" value="ECO:0007669"/>
    <property type="project" value="InterPro"/>
</dbReference>
<name>A0A0M2RA25_9PROT</name>
<gene>
    <name evidence="7" type="ORF">WH95_10470</name>
</gene>
<dbReference type="GO" id="GO:0003984">
    <property type="term" value="F:acetolactate synthase activity"/>
    <property type="evidence" value="ECO:0007669"/>
    <property type="project" value="TreeGrafter"/>
</dbReference>
<dbReference type="SUPFAM" id="SSF52518">
    <property type="entry name" value="Thiamin diphosphate-binding fold (THDP-binding)"/>
    <property type="match status" value="2"/>
</dbReference>
<dbReference type="Pfam" id="PF02776">
    <property type="entry name" value="TPP_enzyme_N"/>
    <property type="match status" value="1"/>
</dbReference>
<evidence type="ECO:0000256" key="3">
    <source>
        <dbReference type="RuleBase" id="RU362132"/>
    </source>
</evidence>
<dbReference type="STRING" id="1549748.WH95_10470"/>
<accession>A0A0M2RA25</accession>
<dbReference type="InterPro" id="IPR029061">
    <property type="entry name" value="THDP-binding"/>
</dbReference>
<dbReference type="CDD" id="cd00568">
    <property type="entry name" value="TPP_enzymes"/>
    <property type="match status" value="1"/>
</dbReference>
<dbReference type="SUPFAM" id="SSF52467">
    <property type="entry name" value="DHS-like NAD/FAD-binding domain"/>
    <property type="match status" value="1"/>
</dbReference>
<dbReference type="RefSeq" id="WP_046506647.1">
    <property type="nucleotide sequence ID" value="NZ_LANI01000009.1"/>
</dbReference>
<dbReference type="InterPro" id="IPR029035">
    <property type="entry name" value="DHS-like_NAD/FAD-binding_dom"/>
</dbReference>
<evidence type="ECO:0008006" key="9">
    <source>
        <dbReference type="Google" id="ProtNLM"/>
    </source>
</evidence>
<dbReference type="Pfam" id="PF00205">
    <property type="entry name" value="TPP_enzyme_M"/>
    <property type="match status" value="1"/>
</dbReference>
<dbReference type="PANTHER" id="PTHR18968">
    <property type="entry name" value="THIAMINE PYROPHOSPHATE ENZYMES"/>
    <property type="match status" value="1"/>
</dbReference>
<dbReference type="Pfam" id="PF02775">
    <property type="entry name" value="TPP_enzyme_C"/>
    <property type="match status" value="1"/>
</dbReference>
<dbReference type="GO" id="GO:0005948">
    <property type="term" value="C:acetolactate synthase complex"/>
    <property type="evidence" value="ECO:0007669"/>
    <property type="project" value="TreeGrafter"/>
</dbReference>
<dbReference type="OrthoDB" id="4494979at2"/>
<reference evidence="7 8" key="1">
    <citation type="submission" date="2015-03" db="EMBL/GenBank/DDBJ databases">
        <title>Genome sequence of Kiloniella sp. P1-1, isolated from the gut microflora of Pacific white shrimp, Penaeus vannamei.</title>
        <authorList>
            <person name="Shao Z."/>
            <person name="Wang L."/>
            <person name="Li X."/>
        </authorList>
    </citation>
    <scope>NUCLEOTIDE SEQUENCE [LARGE SCALE GENOMIC DNA]</scope>
    <source>
        <strain evidence="7 8">P1-1</strain>
    </source>
</reference>
<feature type="domain" description="Thiamine pyrophosphate enzyme N-terminal TPP-binding" evidence="6">
    <location>
        <begin position="3"/>
        <end position="113"/>
    </location>
</feature>
<sequence>MITLGEYLIKLLEHYEVDRVFGIPGVHTIELYRGLANSSITHYTPRHEQGAGFMADGYARISGKPGVCFVITGPGLTNISTAMAQAYADSIPMLVISGVNKTKHLGHGNGNLHELPNQSAFAEQVASFSYSVSHPDDLPQVMARAFSVFSSARPRPVHIEIPIDLMSAPADHLMPIPPLSFPQAPVPDKNSINQITKLCLAAKSPLLIIGGGVKGENKSAQELAEVLDCPVVMTVNARGLIPDSHPLAIPASPSLEATRALIKNSDLVLAIGTELGPTDFDMYENQSFTIPNTLIRVDIDPLQLHRNVLPTMGIIGDADRTMKQLVVSLQKNEQSNVNRNGADRALTTKQTAFNELSQPMQEQVKFIETIKSALPGVIIVGDSTQPVYAGNLYYSPDTHKGWINSATGFGTLGYALPASIGAQLAATKQPVVCLTGDGGIQFTLAELGTALDANANVIIIVWNNDGYQEIKNFMLEDDITPEGVTPSSPDFPAIARAYGLYAEHLASKEELPTALKRAHSENRPALIQIEENLFTPVV</sequence>
<dbReference type="PANTHER" id="PTHR18968:SF13">
    <property type="entry name" value="ACETOLACTATE SYNTHASE CATALYTIC SUBUNIT, MITOCHONDRIAL"/>
    <property type="match status" value="1"/>
</dbReference>
<evidence type="ECO:0000256" key="1">
    <source>
        <dbReference type="ARBA" id="ARBA00007812"/>
    </source>
</evidence>
<evidence type="ECO:0000259" key="6">
    <source>
        <dbReference type="Pfam" id="PF02776"/>
    </source>
</evidence>
<evidence type="ECO:0000313" key="7">
    <source>
        <dbReference type="EMBL" id="KKJ76850.1"/>
    </source>
</evidence>
<dbReference type="EMBL" id="LANI01000009">
    <property type="protein sequence ID" value="KKJ76850.1"/>
    <property type="molecule type" value="Genomic_DNA"/>
</dbReference>
<dbReference type="CDD" id="cd07035">
    <property type="entry name" value="TPP_PYR_POX_like"/>
    <property type="match status" value="1"/>
</dbReference>
<dbReference type="InterPro" id="IPR012000">
    <property type="entry name" value="Thiamin_PyroP_enz_cen_dom"/>
</dbReference>
<dbReference type="PATRIC" id="fig|1549748.8.peg.4174"/>
<protein>
    <recommendedName>
        <fullName evidence="9">5-guanidino-2-oxopentanoate decarboxylase</fullName>
    </recommendedName>
</protein>
<dbReference type="GO" id="GO:0009097">
    <property type="term" value="P:isoleucine biosynthetic process"/>
    <property type="evidence" value="ECO:0007669"/>
    <property type="project" value="TreeGrafter"/>
</dbReference>